<organism evidence="2 3">
    <name type="scientific">Amycolatopsis albidoflavus</name>
    <dbReference type="NCBI Taxonomy" id="102226"/>
    <lineage>
        <taxon>Bacteria</taxon>
        <taxon>Bacillati</taxon>
        <taxon>Actinomycetota</taxon>
        <taxon>Actinomycetes</taxon>
        <taxon>Pseudonocardiales</taxon>
        <taxon>Pseudonocardiaceae</taxon>
        <taxon>Amycolatopsis</taxon>
    </lineage>
</organism>
<keyword evidence="3" id="KW-1185">Reference proteome</keyword>
<name>A0ABW5I6W2_9PSEU</name>
<dbReference type="Proteomes" id="UP001597542">
    <property type="component" value="Unassembled WGS sequence"/>
</dbReference>
<comment type="caution">
    <text evidence="2">The sequence shown here is derived from an EMBL/GenBank/DDBJ whole genome shotgun (WGS) entry which is preliminary data.</text>
</comment>
<evidence type="ECO:0000313" key="3">
    <source>
        <dbReference type="Proteomes" id="UP001597542"/>
    </source>
</evidence>
<reference evidence="3" key="1">
    <citation type="journal article" date="2019" name="Int. J. Syst. Evol. Microbiol.">
        <title>The Global Catalogue of Microorganisms (GCM) 10K type strain sequencing project: providing services to taxonomists for standard genome sequencing and annotation.</title>
        <authorList>
            <consortium name="The Broad Institute Genomics Platform"/>
            <consortium name="The Broad Institute Genome Sequencing Center for Infectious Disease"/>
            <person name="Wu L."/>
            <person name="Ma J."/>
        </authorList>
    </citation>
    <scope>NUCLEOTIDE SEQUENCE [LARGE SCALE GENOMIC DNA]</scope>
    <source>
        <strain evidence="3">CGMCC 4.7638</strain>
    </source>
</reference>
<protein>
    <submittedName>
        <fullName evidence="2">Uncharacterized protein</fullName>
    </submittedName>
</protein>
<proteinExistence type="predicted"/>
<dbReference type="RefSeq" id="WP_344276366.1">
    <property type="nucleotide sequence ID" value="NZ_BAAAHV010000012.1"/>
</dbReference>
<feature type="chain" id="PRO_5046912729" evidence="1">
    <location>
        <begin position="30"/>
        <end position="196"/>
    </location>
</feature>
<keyword evidence="1" id="KW-0732">Signal</keyword>
<gene>
    <name evidence="2" type="ORF">ACFSUT_31635</name>
</gene>
<dbReference type="EMBL" id="JBHUKQ010000015">
    <property type="protein sequence ID" value="MFD2484865.1"/>
    <property type="molecule type" value="Genomic_DNA"/>
</dbReference>
<evidence type="ECO:0000256" key="1">
    <source>
        <dbReference type="SAM" id="SignalP"/>
    </source>
</evidence>
<accession>A0ABW5I6W2</accession>
<feature type="signal peptide" evidence="1">
    <location>
        <begin position="1"/>
        <end position="29"/>
    </location>
</feature>
<evidence type="ECO:0000313" key="2">
    <source>
        <dbReference type="EMBL" id="MFD2484865.1"/>
    </source>
</evidence>
<sequence>MRKSRFRSLLAAAGGALLAFLLISPAASAAPAAPAKTASPATVGDLGGMLLREFCQANGFADVTRRADVWFCIGNHKIDTAVPLTAACRWQFSDLVRAGFTVTNNGGRCWANPSAYADVGGIAVNQYCNSLGYSDASVGDNVASWRCVGHGTSVPIDFHAACRWQNPAWVAKGFSLVSYFNNYGDRFGIRCLALSR</sequence>